<evidence type="ECO:0000313" key="5">
    <source>
        <dbReference type="Proteomes" id="UP000008291"/>
    </source>
</evidence>
<dbReference type="HOGENOM" id="CLU_000445_11_16_4"/>
<dbReference type="PROSITE" id="PS50887">
    <property type="entry name" value="GGDEF"/>
    <property type="match status" value="1"/>
</dbReference>
<reference evidence="4 5" key="1">
    <citation type="journal article" date="2006" name="J. Bacteriol.">
        <title>The genome sequence of the obligately chemolithoautotrophic, facultatively anaerobic bacterium Thiobacillus denitrificans.</title>
        <authorList>
            <person name="Beller H.R."/>
            <person name="Chain P.S."/>
            <person name="Letain T.E."/>
            <person name="Chakicherla A."/>
            <person name="Larimer F.W."/>
            <person name="Richardson P.M."/>
            <person name="Coleman M.A."/>
            <person name="Wood A.P."/>
            <person name="Kelly D.P."/>
        </authorList>
    </citation>
    <scope>NUCLEOTIDE SEQUENCE [LARGE SCALE GENOMIC DNA]</scope>
    <source>
        <strain evidence="4 5">ATCC 25259</strain>
    </source>
</reference>
<dbReference type="STRING" id="292415.Tbd_1927"/>
<accession>Q3SHK6</accession>
<evidence type="ECO:0000259" key="3">
    <source>
        <dbReference type="PROSITE" id="PS50887"/>
    </source>
</evidence>
<feature type="domain" description="GGDEF" evidence="3">
    <location>
        <begin position="84"/>
        <end position="219"/>
    </location>
</feature>
<dbReference type="PANTHER" id="PTHR45138:SF9">
    <property type="entry name" value="DIGUANYLATE CYCLASE DGCM-RELATED"/>
    <property type="match status" value="1"/>
</dbReference>
<dbReference type="NCBIfam" id="TIGR00254">
    <property type="entry name" value="GGDEF"/>
    <property type="match status" value="1"/>
</dbReference>
<dbReference type="FunFam" id="3.30.70.270:FF:000001">
    <property type="entry name" value="Diguanylate cyclase domain protein"/>
    <property type="match status" value="1"/>
</dbReference>
<comment type="catalytic activity">
    <reaction evidence="2">
        <text>2 GTP = 3',3'-c-di-GMP + 2 diphosphate</text>
        <dbReference type="Rhea" id="RHEA:24898"/>
        <dbReference type="ChEBI" id="CHEBI:33019"/>
        <dbReference type="ChEBI" id="CHEBI:37565"/>
        <dbReference type="ChEBI" id="CHEBI:58805"/>
        <dbReference type="EC" id="2.7.7.65"/>
    </reaction>
</comment>
<evidence type="ECO:0000313" key="4">
    <source>
        <dbReference type="EMBL" id="AAZ97880.1"/>
    </source>
</evidence>
<dbReference type="SUPFAM" id="SSF55073">
    <property type="entry name" value="Nucleotide cyclase"/>
    <property type="match status" value="1"/>
</dbReference>
<evidence type="ECO:0000256" key="1">
    <source>
        <dbReference type="ARBA" id="ARBA00012528"/>
    </source>
</evidence>
<dbReference type="GO" id="GO:0005886">
    <property type="term" value="C:plasma membrane"/>
    <property type="evidence" value="ECO:0007669"/>
    <property type="project" value="TreeGrafter"/>
</dbReference>
<dbReference type="Pfam" id="PF00990">
    <property type="entry name" value="GGDEF"/>
    <property type="match status" value="1"/>
</dbReference>
<sequence length="253" mass="27201">MATLSSVSPIDLHALRLDDARALLGHAGKPGAPEAGEAAVEYLQRVIDELCELSLKDPLTGLGNRRQFRAALERAIEIVARSGDSVLLLLLDIDHFKQINDAHGHLVGDQVLQAVARALAESIRPMDTVARYGGEEFAMILPNCLPACGHAVAERIRHRIEALSVQVAPHTALRVTASIGGAYAPQWVRSTVDLWVERADQQLYRAKADGRNLVFLDQPQESAVSAEEKGLLFSPIAVTEAQPSAENSAGSPA</sequence>
<gene>
    <name evidence="4" type="ordered locus">Tbd_1927</name>
</gene>
<dbReference type="Gene3D" id="3.30.70.270">
    <property type="match status" value="1"/>
</dbReference>
<protein>
    <recommendedName>
        <fullName evidence="1">diguanylate cyclase</fullName>
        <ecNumber evidence="1">2.7.7.65</ecNumber>
    </recommendedName>
</protein>
<keyword evidence="5" id="KW-1185">Reference proteome</keyword>
<dbReference type="GO" id="GO:0052621">
    <property type="term" value="F:diguanylate cyclase activity"/>
    <property type="evidence" value="ECO:0007669"/>
    <property type="project" value="UniProtKB-EC"/>
</dbReference>
<organism evidence="4 5">
    <name type="scientific">Thiobacillus denitrificans (strain ATCC 25259 / T1)</name>
    <dbReference type="NCBI Taxonomy" id="292415"/>
    <lineage>
        <taxon>Bacteria</taxon>
        <taxon>Pseudomonadati</taxon>
        <taxon>Pseudomonadota</taxon>
        <taxon>Betaproteobacteria</taxon>
        <taxon>Nitrosomonadales</taxon>
        <taxon>Thiobacillaceae</taxon>
        <taxon>Thiobacillus</taxon>
    </lineage>
</organism>
<dbReference type="SMART" id="SM00267">
    <property type="entry name" value="GGDEF"/>
    <property type="match status" value="1"/>
</dbReference>
<dbReference type="InterPro" id="IPR050469">
    <property type="entry name" value="Diguanylate_Cyclase"/>
</dbReference>
<name>Q3SHK6_THIDA</name>
<dbReference type="InterPro" id="IPR029787">
    <property type="entry name" value="Nucleotide_cyclase"/>
</dbReference>
<proteinExistence type="predicted"/>
<dbReference type="eggNOG" id="COG3706">
    <property type="taxonomic scope" value="Bacteria"/>
</dbReference>
<dbReference type="InterPro" id="IPR043128">
    <property type="entry name" value="Rev_trsase/Diguanyl_cyclase"/>
</dbReference>
<dbReference type="EC" id="2.7.7.65" evidence="1"/>
<dbReference type="GO" id="GO:0043709">
    <property type="term" value="P:cell adhesion involved in single-species biofilm formation"/>
    <property type="evidence" value="ECO:0007669"/>
    <property type="project" value="TreeGrafter"/>
</dbReference>
<dbReference type="AlphaFoldDB" id="Q3SHK6"/>
<dbReference type="KEGG" id="tbd:Tbd_1927"/>
<dbReference type="InterPro" id="IPR000160">
    <property type="entry name" value="GGDEF_dom"/>
</dbReference>
<dbReference type="CDD" id="cd01949">
    <property type="entry name" value="GGDEF"/>
    <property type="match status" value="1"/>
</dbReference>
<dbReference type="RefSeq" id="WP_011312439.1">
    <property type="nucleotide sequence ID" value="NC_007404.1"/>
</dbReference>
<evidence type="ECO:0000256" key="2">
    <source>
        <dbReference type="ARBA" id="ARBA00034247"/>
    </source>
</evidence>
<dbReference type="Proteomes" id="UP000008291">
    <property type="component" value="Chromosome"/>
</dbReference>
<dbReference type="EMBL" id="CP000116">
    <property type="protein sequence ID" value="AAZ97880.1"/>
    <property type="molecule type" value="Genomic_DNA"/>
</dbReference>
<dbReference type="OrthoDB" id="9803824at2"/>
<dbReference type="GO" id="GO:1902201">
    <property type="term" value="P:negative regulation of bacterial-type flagellum-dependent cell motility"/>
    <property type="evidence" value="ECO:0007669"/>
    <property type="project" value="TreeGrafter"/>
</dbReference>
<dbReference type="PANTHER" id="PTHR45138">
    <property type="entry name" value="REGULATORY COMPONENTS OF SENSORY TRANSDUCTION SYSTEM"/>
    <property type="match status" value="1"/>
</dbReference>